<proteinExistence type="predicted"/>
<evidence type="ECO:0000313" key="1">
    <source>
        <dbReference type="EMBL" id="RHZ81754.1"/>
    </source>
</evidence>
<dbReference type="EMBL" id="PQFF01000109">
    <property type="protein sequence ID" value="RHZ81754.1"/>
    <property type="molecule type" value="Genomic_DNA"/>
</dbReference>
<accession>A0A397J986</accession>
<organism evidence="1 2">
    <name type="scientific">Diversispora epigaea</name>
    <dbReference type="NCBI Taxonomy" id="1348612"/>
    <lineage>
        <taxon>Eukaryota</taxon>
        <taxon>Fungi</taxon>
        <taxon>Fungi incertae sedis</taxon>
        <taxon>Mucoromycota</taxon>
        <taxon>Glomeromycotina</taxon>
        <taxon>Glomeromycetes</taxon>
        <taxon>Diversisporales</taxon>
        <taxon>Diversisporaceae</taxon>
        <taxon>Diversispora</taxon>
    </lineage>
</organism>
<comment type="caution">
    <text evidence="1">The sequence shown here is derived from an EMBL/GenBank/DDBJ whole genome shotgun (WGS) entry which is preliminary data.</text>
</comment>
<name>A0A397J986_9GLOM</name>
<dbReference type="OrthoDB" id="2430756at2759"/>
<sequence>MKVFGTNNLCKYYVYVGGRESVAEVPTRNDISECDNGLTVIFQQNLSEKKPIHFMSNDVEDAFEYVNNV</sequence>
<gene>
    <name evidence="1" type="ORF">Glove_117g2</name>
</gene>
<dbReference type="AlphaFoldDB" id="A0A397J986"/>
<evidence type="ECO:0000313" key="2">
    <source>
        <dbReference type="Proteomes" id="UP000266861"/>
    </source>
</evidence>
<keyword evidence="2" id="KW-1185">Reference proteome</keyword>
<dbReference type="Proteomes" id="UP000266861">
    <property type="component" value="Unassembled WGS sequence"/>
</dbReference>
<reference evidence="1 2" key="1">
    <citation type="submission" date="2018-08" db="EMBL/GenBank/DDBJ databases">
        <title>Genome and evolution of the arbuscular mycorrhizal fungus Diversispora epigaea (formerly Glomus versiforme) and its bacterial endosymbionts.</title>
        <authorList>
            <person name="Sun X."/>
            <person name="Fei Z."/>
            <person name="Harrison M."/>
        </authorList>
    </citation>
    <scope>NUCLEOTIDE SEQUENCE [LARGE SCALE GENOMIC DNA]</scope>
    <source>
        <strain evidence="1 2">IT104</strain>
    </source>
</reference>
<protein>
    <submittedName>
        <fullName evidence="1">Uncharacterized protein</fullName>
    </submittedName>
</protein>